<dbReference type="KEGG" id="atr:18443715"/>
<dbReference type="OMA" id="MYDIEES"/>
<reference evidence="4" key="1">
    <citation type="journal article" date="2013" name="Science">
        <title>The Amborella genome and the evolution of flowering plants.</title>
        <authorList>
            <consortium name="Amborella Genome Project"/>
        </authorList>
    </citation>
    <scope>NUCLEOTIDE SEQUENCE [LARGE SCALE GENOMIC DNA]</scope>
</reference>
<feature type="compositionally biased region" description="Polar residues" evidence="1">
    <location>
        <begin position="221"/>
        <end position="232"/>
    </location>
</feature>
<dbReference type="SUPFAM" id="SSF63748">
    <property type="entry name" value="Tudor/PWWP/MBT"/>
    <property type="match status" value="1"/>
</dbReference>
<name>U5CQG7_AMBTC</name>
<feature type="domain" description="PWWP" evidence="2">
    <location>
        <begin position="15"/>
        <end position="70"/>
    </location>
</feature>
<feature type="region of interest" description="Disordered" evidence="1">
    <location>
        <begin position="308"/>
        <end position="347"/>
    </location>
</feature>
<feature type="compositionally biased region" description="Low complexity" evidence="1">
    <location>
        <begin position="256"/>
        <end position="269"/>
    </location>
</feature>
<feature type="compositionally biased region" description="Basic residues" evidence="1">
    <location>
        <begin position="453"/>
        <end position="474"/>
    </location>
</feature>
<evidence type="ECO:0000313" key="3">
    <source>
        <dbReference type="EMBL" id="ERN15426.1"/>
    </source>
</evidence>
<feature type="region of interest" description="Disordered" evidence="1">
    <location>
        <begin position="183"/>
        <end position="291"/>
    </location>
</feature>
<dbReference type="CDD" id="cd05162">
    <property type="entry name" value="PWWP"/>
    <property type="match status" value="1"/>
</dbReference>
<dbReference type="Pfam" id="PF00855">
    <property type="entry name" value="PWWP"/>
    <property type="match status" value="1"/>
</dbReference>
<dbReference type="PROSITE" id="PS50812">
    <property type="entry name" value="PWWP"/>
    <property type="match status" value="1"/>
</dbReference>
<evidence type="ECO:0000256" key="1">
    <source>
        <dbReference type="SAM" id="MobiDB-lite"/>
    </source>
</evidence>
<dbReference type="Gramene" id="ERN15426">
    <property type="protein sequence ID" value="ERN15426"/>
    <property type="gene ID" value="AMTR_s00036p00215850"/>
</dbReference>
<evidence type="ECO:0000259" key="2">
    <source>
        <dbReference type="PROSITE" id="PS50812"/>
    </source>
</evidence>
<dbReference type="AlphaFoldDB" id="U5CQG7"/>
<dbReference type="HOGENOM" id="CLU_014737_1_0_1"/>
<dbReference type="PANTHER" id="PTHR33697">
    <property type="entry name" value="T17B22.17 PROTEIN-RELATED"/>
    <property type="match status" value="1"/>
</dbReference>
<protein>
    <recommendedName>
        <fullName evidence="2">PWWP domain-containing protein</fullName>
    </recommendedName>
</protein>
<dbReference type="InterPro" id="IPR000313">
    <property type="entry name" value="PWWP_dom"/>
</dbReference>
<gene>
    <name evidence="3" type="ORF">AMTR_s00036p00215850</name>
</gene>
<dbReference type="InterPro" id="IPR044679">
    <property type="entry name" value="PWWP2-like"/>
</dbReference>
<dbReference type="EMBL" id="KI392503">
    <property type="protein sequence ID" value="ERN15426.1"/>
    <property type="molecule type" value="Genomic_DNA"/>
</dbReference>
<keyword evidence="4" id="KW-1185">Reference proteome</keyword>
<feature type="region of interest" description="Disordered" evidence="1">
    <location>
        <begin position="433"/>
        <end position="477"/>
    </location>
</feature>
<dbReference type="Gene3D" id="2.30.30.140">
    <property type="match status" value="1"/>
</dbReference>
<feature type="compositionally biased region" description="Polar residues" evidence="1">
    <location>
        <begin position="316"/>
        <end position="343"/>
    </location>
</feature>
<dbReference type="PANTHER" id="PTHR33697:SF1">
    <property type="entry name" value="TUDOR_PWWP_MBT SUPERFAMILY PROTEIN"/>
    <property type="match status" value="1"/>
</dbReference>
<accession>U5CQG7</accession>
<evidence type="ECO:0000313" key="4">
    <source>
        <dbReference type="Proteomes" id="UP000017836"/>
    </source>
</evidence>
<dbReference type="Proteomes" id="UP000017836">
    <property type="component" value="Unassembled WGS sequence"/>
</dbReference>
<feature type="compositionally biased region" description="Polar residues" evidence="1">
    <location>
        <begin position="244"/>
        <end position="255"/>
    </location>
</feature>
<proteinExistence type="predicted"/>
<dbReference type="STRING" id="13333.U5CQG7"/>
<sequence>MGQSEHNLKGIDATVGGLVWVRRRNGSWWPGRIMGLDELSETSLVSPRSGTPVKLLGREDASVDWYNIEKSKRVKAFRCGEYDECIEKAKAYAAHPAKKAVKYARREDAILHALELESARNSKASENIYSRTDHSLGSKNGILVKQSQNTLAPGKDERGYKFGQLNILESNLTQEASESVISFEQTDHYMQRSKRKTPNDSEDDGGAKRMRGLQDLGLKVTSKQKPFSSLTEGTHELGFLADSGSPSESNFGYSLSNGSPVQSSKGSSSTLKRRRSQAGQVYENLRRKNRRRPLTKVLESTTKLAIPGSDDPIVSQDFQDGLESTESKGASPVNTNSDCTGTSSEKEISLNGSQHVYETGNDHPMMIGSAFSDMLELPDDCYDTRFLNALSVKDAKQTRDFPHTFISSTSRRHRSGMVGRHVLGKDHHETGYIFPNQSGHKERNAENGASKWQSKRKRNKRHSGKKAKKGKKAKGGSFCKAPNSFFEDFHTSDNSWRRANDRSTLEEGSLHYRHSLRTKEAAEKRSPFFIRGTPITQTVNKKLFLASKAEPNYEIDAMPLFDVDLNVRTSYQGQHVPLVSLMSRLNGKAIIGHPITVEVLEDGSSDALLARVGHLLPSRGAHLSTDGGIWSPDSGAAAVETNAWGYGSGDVLQNKGGYSGHLYKKNQLEKPSLLGKKSPKMKKCGSSMKKTRKLSLISLDKGIKDEQRKSWVGKLGGPVTACIPVNLVFSRIKEAVG</sequence>
<organism evidence="3 4">
    <name type="scientific">Amborella trichopoda</name>
    <dbReference type="NCBI Taxonomy" id="13333"/>
    <lineage>
        <taxon>Eukaryota</taxon>
        <taxon>Viridiplantae</taxon>
        <taxon>Streptophyta</taxon>
        <taxon>Embryophyta</taxon>
        <taxon>Tracheophyta</taxon>
        <taxon>Spermatophyta</taxon>
        <taxon>Magnoliopsida</taxon>
        <taxon>Amborellales</taxon>
        <taxon>Amborellaceae</taxon>
        <taxon>Amborella</taxon>
    </lineage>
</organism>
<dbReference type="OrthoDB" id="607790at2759"/>
<dbReference type="eggNOG" id="ENOG502QUJY">
    <property type="taxonomic scope" value="Eukaryota"/>
</dbReference>